<evidence type="ECO:0000256" key="6">
    <source>
        <dbReference type="ARBA" id="ARBA00023229"/>
    </source>
</evidence>
<dbReference type="Proteomes" id="UP000276349">
    <property type="component" value="Unassembled WGS sequence"/>
</dbReference>
<dbReference type="AlphaFoldDB" id="A0A3S0HN24"/>
<dbReference type="EMBL" id="RXNR01000008">
    <property type="protein sequence ID" value="RTQ95111.1"/>
    <property type="molecule type" value="Genomic_DNA"/>
</dbReference>
<accession>A0A3S0HN24</accession>
<dbReference type="CDD" id="cd00685">
    <property type="entry name" value="Trans_IPPS_HT"/>
    <property type="match status" value="1"/>
</dbReference>
<keyword evidence="5" id="KW-0460">Magnesium</keyword>
<dbReference type="RefSeq" id="WP_126293121.1">
    <property type="nucleotide sequence ID" value="NZ_RXNR01000008.1"/>
</dbReference>
<keyword evidence="3" id="KW-0808">Transferase</keyword>
<dbReference type="InterPro" id="IPR008949">
    <property type="entry name" value="Isoprenoid_synthase_dom_sf"/>
</dbReference>
<dbReference type="GO" id="GO:0004659">
    <property type="term" value="F:prenyltransferase activity"/>
    <property type="evidence" value="ECO:0007669"/>
    <property type="project" value="InterPro"/>
</dbReference>
<dbReference type="InterPro" id="IPR033749">
    <property type="entry name" value="Polyprenyl_synt_CS"/>
</dbReference>
<comment type="cofactor">
    <cofactor evidence="1">
        <name>Mg(2+)</name>
        <dbReference type="ChEBI" id="CHEBI:18420"/>
    </cofactor>
</comment>
<evidence type="ECO:0000256" key="4">
    <source>
        <dbReference type="ARBA" id="ARBA00022723"/>
    </source>
</evidence>
<dbReference type="OrthoDB" id="9805316at2"/>
<evidence type="ECO:0000256" key="1">
    <source>
        <dbReference type="ARBA" id="ARBA00001946"/>
    </source>
</evidence>
<evidence type="ECO:0000256" key="5">
    <source>
        <dbReference type="ARBA" id="ARBA00022842"/>
    </source>
</evidence>
<organism evidence="7 8">
    <name type="scientific">Lysinibacillus telephonicus</name>
    <dbReference type="NCBI Taxonomy" id="1714840"/>
    <lineage>
        <taxon>Bacteria</taxon>
        <taxon>Bacillati</taxon>
        <taxon>Bacillota</taxon>
        <taxon>Bacilli</taxon>
        <taxon>Bacillales</taxon>
        <taxon>Bacillaceae</taxon>
        <taxon>Lysinibacillus</taxon>
    </lineage>
</organism>
<sequence>MNKVFMINADQCYRQAEHKAAQYFNLLYQQAVSQSYITTLTEDFRLWKIKHIHHPTFFSYFTRKKRKPSQKDYHQYIKWLDYTNKLENYLDRSISYLFLRDLGKTLDSSETKNQIDRLVERLKIQLKDSTKLENNEIFTFASLYRNAQEEGVESSMIWLINKLTAVASNIPKGLDAVNAQRKLIKIIAGVMMHTIDLLSADISSEERSKKLDEAIRLGYCYGLTYPFIDDLLDSNVLSITEKEQYAELIRTSLITGNVPDLGGDWRSDSLVFMRYIHSELRQAFDYIKLYQKPSDIRNFFEQAYIFFNSQEIDRKKDLSNDKYTNEEIYIPIIIKSSSSRLIARLVTSTSSDDGFENRTFLYGIYNQLADDFSDMFDDMKNGAVTPYTYYLTHHEKRRDLINPFELYWTVISHLIHHVYQSDKKTSEVILNRAINGLKRFKQNNEDKKFKQVMDVLTSGIPQFNKVLQKMVDNADDIDFFDKLLRDQIISMLKTEREEQQQFKETIKIVRQQINRHLAIFNDEKLVIKESITDAANYSLSGEGKRLRPIITWFMGVKVYGLKESTLFPLLKALEYMHTASLIFDDLPSQDNASIRRGRPTVHKAYNVAVAELTGLYLTQKAIEEQTSLEEYDTKTVLKLIRYTAQITAEMCKGQAMDLNSKGKNLTLEQLNSMCFYKTGLGFEAALLIPAILANADAKEIQALKTFARHAGIAFQIKDDLLDYEGDSSQLGKPIGIDVQNNSSTFVTVLGIEEAKKEMWEHYCLAAETFEIIPRNTSFLKHFLNYAVNRNY</sequence>
<dbReference type="GO" id="GO:0008299">
    <property type="term" value="P:isoprenoid biosynthetic process"/>
    <property type="evidence" value="ECO:0007669"/>
    <property type="project" value="UniProtKB-KW"/>
</dbReference>
<reference evidence="7 8" key="1">
    <citation type="submission" date="2018-12" db="EMBL/GenBank/DDBJ databases">
        <authorList>
            <person name="Yu L."/>
        </authorList>
    </citation>
    <scope>NUCLEOTIDE SEQUENCE [LARGE SCALE GENOMIC DNA]</scope>
    <source>
        <strain evidence="7 8">S5H2222</strain>
    </source>
</reference>
<protein>
    <submittedName>
        <fullName evidence="7">Polyprenyl synthetase family protein</fullName>
    </submittedName>
</protein>
<keyword evidence="6" id="KW-0414">Isoprene biosynthesis</keyword>
<evidence type="ECO:0000313" key="8">
    <source>
        <dbReference type="Proteomes" id="UP000276349"/>
    </source>
</evidence>
<dbReference type="PANTHER" id="PTHR43281">
    <property type="entry name" value="FARNESYL DIPHOSPHATE SYNTHASE"/>
    <property type="match status" value="1"/>
</dbReference>
<dbReference type="GO" id="GO:0046872">
    <property type="term" value="F:metal ion binding"/>
    <property type="evidence" value="ECO:0007669"/>
    <property type="project" value="UniProtKB-KW"/>
</dbReference>
<evidence type="ECO:0000256" key="3">
    <source>
        <dbReference type="ARBA" id="ARBA00022679"/>
    </source>
</evidence>
<keyword evidence="8" id="KW-1185">Reference proteome</keyword>
<keyword evidence="4" id="KW-0479">Metal-binding</keyword>
<name>A0A3S0HN24_9BACI</name>
<dbReference type="PANTHER" id="PTHR43281:SF1">
    <property type="entry name" value="FARNESYL DIPHOSPHATE SYNTHASE"/>
    <property type="match status" value="1"/>
</dbReference>
<proteinExistence type="inferred from homology"/>
<evidence type="ECO:0000256" key="2">
    <source>
        <dbReference type="ARBA" id="ARBA00006706"/>
    </source>
</evidence>
<dbReference type="Pfam" id="PF00348">
    <property type="entry name" value="polyprenyl_synt"/>
    <property type="match status" value="1"/>
</dbReference>
<dbReference type="PROSITE" id="PS00723">
    <property type="entry name" value="POLYPRENYL_SYNTHASE_1"/>
    <property type="match status" value="1"/>
</dbReference>
<gene>
    <name evidence="7" type="ORF">EKG35_04360</name>
</gene>
<dbReference type="Gene3D" id="1.10.600.10">
    <property type="entry name" value="Farnesyl Diphosphate Synthase"/>
    <property type="match status" value="1"/>
</dbReference>
<comment type="caution">
    <text evidence="7">The sequence shown here is derived from an EMBL/GenBank/DDBJ whole genome shotgun (WGS) entry which is preliminary data.</text>
</comment>
<dbReference type="InterPro" id="IPR000092">
    <property type="entry name" value="Polyprenyl_synt"/>
</dbReference>
<dbReference type="SFLD" id="SFLDS00005">
    <property type="entry name" value="Isoprenoid_Synthase_Type_I"/>
    <property type="match status" value="1"/>
</dbReference>
<dbReference type="SUPFAM" id="SSF48576">
    <property type="entry name" value="Terpenoid synthases"/>
    <property type="match status" value="1"/>
</dbReference>
<evidence type="ECO:0000313" key="7">
    <source>
        <dbReference type="EMBL" id="RTQ95111.1"/>
    </source>
</evidence>
<comment type="similarity">
    <text evidence="2">Belongs to the FPP/GGPP synthase family.</text>
</comment>